<sequence length="178" mass="19645">MAKKRAAQRWGVTALRCLRSAAAVAQGLQTPIHLHNSDVFLACVLRLDRLEPCANASLSDTNDTDFCFLIMVQEVSGAANAHARSRHARRNTPTTPDLPCTYLTYRTLTSPLPWPPDKSTGARPGIMNLQLGQFTPCRAFWRALRALAGRRSLSAYLGTVERDHEFTSTPVVVLSQAR</sequence>
<protein>
    <submittedName>
        <fullName evidence="1">Uncharacterized protein</fullName>
    </submittedName>
</protein>
<reference evidence="1" key="1">
    <citation type="journal article" date="2020" name="Phytopathology">
        <title>Genome Sequence Resources of Colletotrichum truncatum, C. plurivorum, C. musicola, and C. sojae: Four Species Pathogenic to Soybean (Glycine max).</title>
        <authorList>
            <person name="Rogerio F."/>
            <person name="Boufleur T.R."/>
            <person name="Ciampi-Guillardi M."/>
            <person name="Sukno S.A."/>
            <person name="Thon M.R."/>
            <person name="Massola Junior N.S."/>
            <person name="Baroncelli R."/>
        </authorList>
    </citation>
    <scope>NUCLEOTIDE SEQUENCE</scope>
    <source>
        <strain evidence="1">LFN0074</strain>
    </source>
</reference>
<organism evidence="1 2">
    <name type="scientific">Colletotrichum musicola</name>
    <dbReference type="NCBI Taxonomy" id="2175873"/>
    <lineage>
        <taxon>Eukaryota</taxon>
        <taxon>Fungi</taxon>
        <taxon>Dikarya</taxon>
        <taxon>Ascomycota</taxon>
        <taxon>Pezizomycotina</taxon>
        <taxon>Sordariomycetes</taxon>
        <taxon>Hypocreomycetidae</taxon>
        <taxon>Glomerellales</taxon>
        <taxon>Glomerellaceae</taxon>
        <taxon>Colletotrichum</taxon>
        <taxon>Colletotrichum orchidearum species complex</taxon>
    </lineage>
</organism>
<dbReference type="Proteomes" id="UP000639643">
    <property type="component" value="Unassembled WGS sequence"/>
</dbReference>
<evidence type="ECO:0000313" key="1">
    <source>
        <dbReference type="EMBL" id="KAF6837360.1"/>
    </source>
</evidence>
<name>A0A8H6KU75_9PEZI</name>
<dbReference type="EMBL" id="WIGM01000145">
    <property type="protein sequence ID" value="KAF6837360.1"/>
    <property type="molecule type" value="Genomic_DNA"/>
</dbReference>
<comment type="caution">
    <text evidence="1">The sequence shown here is derived from an EMBL/GenBank/DDBJ whole genome shotgun (WGS) entry which is preliminary data.</text>
</comment>
<gene>
    <name evidence="1" type="ORF">CMUS01_05060</name>
</gene>
<proteinExistence type="predicted"/>
<dbReference type="AlphaFoldDB" id="A0A8H6KU75"/>
<keyword evidence="2" id="KW-1185">Reference proteome</keyword>
<accession>A0A8H6KU75</accession>
<evidence type="ECO:0000313" key="2">
    <source>
        <dbReference type="Proteomes" id="UP000639643"/>
    </source>
</evidence>